<feature type="compositionally biased region" description="Polar residues" evidence="1">
    <location>
        <begin position="26"/>
        <end position="38"/>
    </location>
</feature>
<evidence type="ECO:0000313" key="4">
    <source>
        <dbReference type="Proteomes" id="UP001305414"/>
    </source>
</evidence>
<protein>
    <recommendedName>
        <fullName evidence="2">Heterokaryon incompatibility domain-containing protein</fullName>
    </recommendedName>
</protein>
<sequence>MIQLDASEKRGRQGDSQDDDRELQDNARTNAIKSQATIKASKAAERASSMPPTSSSPTMYHFNPLPNGYIRVLQLVPHRNKYAPIQCQLIDHSILDADSGAGPHLYEAISYVWGSSEKSHKVYMERGSIPITRNLHAVLLRLRDRTFPRTVWADGICINQNDLAERASQVQIMVMVYAKATRVIVWLEEPTESSYKPDGGTITDGDQALEAIRVAAQTQPTSVRNIDQAAQREVFKLLQRSWFQRVWVLQEISAARQILIMTWGNEIEGYALFLGLKAINFAFKDHGTQILVRSVTYLLEGLVFRPKYVRPRMDRFSLDIAPLSQLIDLYYTRKATDRRDKVYALLGMSSDIYSPNSLSVNYKISWRELFCQLVQFVFGQETLVDTWDEEEIALIRTKGCIVGTVKFDSSGTQIGSHGQLYQSLSVEFTERLNIWNFLPEDFMWTVPAPLFPDYPVQPTVRPLRRGDIVCFLQGASKPTILRMFKDYCELVTVNLTEVGRGNLTMPFDKLFNFVIPSASPKMISLRSQRSMIQS</sequence>
<name>A0AAN7Z587_9PEZI</name>
<keyword evidence="4" id="KW-1185">Reference proteome</keyword>
<dbReference type="PANTHER" id="PTHR24148:SF78">
    <property type="entry name" value="HETEROKARYON INCOMPATIBILITY DOMAIN-CONTAINING PROTEIN"/>
    <property type="match status" value="1"/>
</dbReference>
<dbReference type="InterPro" id="IPR052895">
    <property type="entry name" value="HetReg/Transcr_Mod"/>
</dbReference>
<feature type="region of interest" description="Disordered" evidence="1">
    <location>
        <begin position="1"/>
        <end position="59"/>
    </location>
</feature>
<reference evidence="3 4" key="1">
    <citation type="submission" date="2023-10" db="EMBL/GenBank/DDBJ databases">
        <title>Draft genome sequence of Xylaria bambusicola isolate GMP-LS, the root and basal stem rot pathogen of sugarcane in Indonesia.</title>
        <authorList>
            <person name="Selvaraj P."/>
            <person name="Muralishankar V."/>
            <person name="Muruganantham S."/>
            <person name="Sp S."/>
            <person name="Haryani S."/>
            <person name="Lau K.J.X."/>
            <person name="Naqvi N.I."/>
        </authorList>
    </citation>
    <scope>NUCLEOTIDE SEQUENCE [LARGE SCALE GENOMIC DNA]</scope>
    <source>
        <strain evidence="3">GMP-LS</strain>
    </source>
</reference>
<gene>
    <name evidence="3" type="ORF">RRF57_006002</name>
</gene>
<dbReference type="InterPro" id="IPR010730">
    <property type="entry name" value="HET"/>
</dbReference>
<feature type="compositionally biased region" description="Low complexity" evidence="1">
    <location>
        <begin position="48"/>
        <end position="59"/>
    </location>
</feature>
<organism evidence="3 4">
    <name type="scientific">Xylaria bambusicola</name>
    <dbReference type="NCBI Taxonomy" id="326684"/>
    <lineage>
        <taxon>Eukaryota</taxon>
        <taxon>Fungi</taxon>
        <taxon>Dikarya</taxon>
        <taxon>Ascomycota</taxon>
        <taxon>Pezizomycotina</taxon>
        <taxon>Sordariomycetes</taxon>
        <taxon>Xylariomycetidae</taxon>
        <taxon>Xylariales</taxon>
        <taxon>Xylariaceae</taxon>
        <taxon>Xylaria</taxon>
    </lineage>
</organism>
<evidence type="ECO:0000256" key="1">
    <source>
        <dbReference type="SAM" id="MobiDB-lite"/>
    </source>
</evidence>
<proteinExistence type="predicted"/>
<dbReference type="Pfam" id="PF06985">
    <property type="entry name" value="HET"/>
    <property type="match status" value="1"/>
</dbReference>
<comment type="caution">
    <text evidence="3">The sequence shown here is derived from an EMBL/GenBank/DDBJ whole genome shotgun (WGS) entry which is preliminary data.</text>
</comment>
<dbReference type="AlphaFoldDB" id="A0AAN7Z587"/>
<feature type="compositionally biased region" description="Basic and acidic residues" evidence="1">
    <location>
        <begin position="1"/>
        <end position="15"/>
    </location>
</feature>
<accession>A0AAN7Z587</accession>
<feature type="domain" description="Heterokaryon incompatibility" evidence="2">
    <location>
        <begin position="106"/>
        <end position="251"/>
    </location>
</feature>
<dbReference type="Proteomes" id="UP001305414">
    <property type="component" value="Unassembled WGS sequence"/>
</dbReference>
<evidence type="ECO:0000259" key="2">
    <source>
        <dbReference type="Pfam" id="PF06985"/>
    </source>
</evidence>
<dbReference type="PANTHER" id="PTHR24148">
    <property type="entry name" value="ANKYRIN REPEAT DOMAIN-CONTAINING PROTEIN 39 HOMOLOG-RELATED"/>
    <property type="match status" value="1"/>
</dbReference>
<evidence type="ECO:0000313" key="3">
    <source>
        <dbReference type="EMBL" id="KAK5630287.1"/>
    </source>
</evidence>
<dbReference type="EMBL" id="JAWHQM010000015">
    <property type="protein sequence ID" value="KAK5630287.1"/>
    <property type="molecule type" value="Genomic_DNA"/>
</dbReference>